<evidence type="ECO:0000256" key="9">
    <source>
        <dbReference type="ARBA" id="ARBA00023146"/>
    </source>
</evidence>
<dbReference type="InterPro" id="IPR012340">
    <property type="entry name" value="NA-bd_OB-fold"/>
</dbReference>
<keyword evidence="15" id="KW-1185">Reference proteome</keyword>
<evidence type="ECO:0000256" key="5">
    <source>
        <dbReference type="ARBA" id="ARBA00022598"/>
    </source>
</evidence>
<protein>
    <recommendedName>
        <fullName evidence="3">aspartate--tRNA ligase</fullName>
        <ecNumber evidence="3">6.1.1.12</ecNumber>
    </recommendedName>
    <alternativeName>
        <fullName evidence="10">Aspartyl-tRNA synthetase</fullName>
    </alternativeName>
</protein>
<dbReference type="Pfam" id="PF00152">
    <property type="entry name" value="tRNA-synt_2"/>
    <property type="match status" value="1"/>
</dbReference>
<evidence type="ECO:0000256" key="10">
    <source>
        <dbReference type="ARBA" id="ARBA00033155"/>
    </source>
</evidence>
<name>A0ABQ5RVJ8_9CHLO</name>
<feature type="compositionally biased region" description="Basic and acidic residues" evidence="12">
    <location>
        <begin position="25"/>
        <end position="47"/>
    </location>
</feature>
<keyword evidence="8" id="KW-0648">Protein biosynthesis</keyword>
<keyword evidence="5" id="KW-0436">Ligase</keyword>
<keyword evidence="9" id="KW-0030">Aminoacyl-tRNA synthetase</keyword>
<evidence type="ECO:0000256" key="11">
    <source>
        <dbReference type="ARBA" id="ARBA00047904"/>
    </source>
</evidence>
<organism evidence="14 15">
    <name type="scientific">Volvox africanus</name>
    <dbReference type="NCBI Taxonomy" id="51714"/>
    <lineage>
        <taxon>Eukaryota</taxon>
        <taxon>Viridiplantae</taxon>
        <taxon>Chlorophyta</taxon>
        <taxon>core chlorophytes</taxon>
        <taxon>Chlorophyceae</taxon>
        <taxon>CS clade</taxon>
        <taxon>Chlamydomonadales</taxon>
        <taxon>Volvocaceae</taxon>
        <taxon>Volvox</taxon>
    </lineage>
</organism>
<dbReference type="EMBL" id="BSDZ01000010">
    <property type="protein sequence ID" value="GLI61602.1"/>
    <property type="molecule type" value="Genomic_DNA"/>
</dbReference>
<evidence type="ECO:0000259" key="13">
    <source>
        <dbReference type="PROSITE" id="PS50862"/>
    </source>
</evidence>
<reference evidence="14 15" key="1">
    <citation type="journal article" date="2023" name="IScience">
        <title>Expanded male sex-determining region conserved during the evolution of homothallism in the green alga Volvox.</title>
        <authorList>
            <person name="Yamamoto K."/>
            <person name="Matsuzaki R."/>
            <person name="Mahakham W."/>
            <person name="Heman W."/>
            <person name="Sekimoto H."/>
            <person name="Kawachi M."/>
            <person name="Minakuchi Y."/>
            <person name="Toyoda A."/>
            <person name="Nozaki H."/>
        </authorList>
    </citation>
    <scope>NUCLEOTIDE SEQUENCE [LARGE SCALE GENOMIC DNA]</scope>
    <source>
        <strain evidence="14 15">NIES-4468</strain>
    </source>
</reference>
<keyword evidence="7" id="KW-0067">ATP-binding</keyword>
<evidence type="ECO:0000256" key="2">
    <source>
        <dbReference type="ARBA" id="ARBA00005312"/>
    </source>
</evidence>
<dbReference type="Gene3D" id="3.30.930.10">
    <property type="entry name" value="Bira Bifunctional Protein, Domain 2"/>
    <property type="match status" value="1"/>
</dbReference>
<dbReference type="EC" id="6.1.1.12" evidence="3"/>
<dbReference type="NCBIfam" id="TIGR00458">
    <property type="entry name" value="aspS_nondisc"/>
    <property type="match status" value="1"/>
</dbReference>
<dbReference type="NCBIfam" id="NF003483">
    <property type="entry name" value="PRK05159.1"/>
    <property type="match status" value="1"/>
</dbReference>
<dbReference type="InterPro" id="IPR004365">
    <property type="entry name" value="NA-bd_OB_tRNA"/>
</dbReference>
<evidence type="ECO:0000256" key="6">
    <source>
        <dbReference type="ARBA" id="ARBA00022741"/>
    </source>
</evidence>
<comment type="subcellular location">
    <subcellularLocation>
        <location evidence="1">Cytoplasm</location>
    </subcellularLocation>
</comment>
<evidence type="ECO:0000256" key="1">
    <source>
        <dbReference type="ARBA" id="ARBA00004496"/>
    </source>
</evidence>
<sequence>MSELGVEGLSIEDSQSSMASTTSAEAKKAAKEAAKAAKEAAKAERAQQRGVKAAVMTQPDPEDPLREQYGDYAMVQSKTQSGRTWDKVESLSKDLSEQKVLVRARIHTTRGKGKSAFLVLRQRTATVQAVLFADDQTVSKGMVKYATQIPKESIVDVEGVVKVPQQPIEGCSQKDVELQVTAIHAVSRAAALPFELVDASRSEEEVRAAAERGEILPTVGQDLRLDNRFLDLRTPANQAIFRVQSAVCQPQLFKDTLLVEGFQEIHTPKLIAGASEGGAAVFRLDYMGTPACLAQSPQLYKQMAICADFDRVFEIGPVFRAELSYTHRHLCEFMGLDFEMAIFEHYFEVLDVIEKLFGAIFEGLSTKYAKELEFIAHQYPFEVPTFKPLRLTFPEGISLLQQGGYPDVDPFGDLNTELERTLGRIVKDKYGTDFFILHRYPSAVRPFYTMPCADDPAYSNSYDVFIRGEEIISGAQRIHDPDLLVERATACGIPLDTIQSYIDSFKLGAPPHGGAGVGLERVAMLYCGLNNIRKTSMFPRDPKRLTP</sequence>
<comment type="catalytic activity">
    <reaction evidence="11">
        <text>tRNA(Asp) + L-aspartate + ATP = L-aspartyl-tRNA(Asp) + AMP + diphosphate</text>
        <dbReference type="Rhea" id="RHEA:19649"/>
        <dbReference type="Rhea" id="RHEA-COMP:9660"/>
        <dbReference type="Rhea" id="RHEA-COMP:9678"/>
        <dbReference type="ChEBI" id="CHEBI:29991"/>
        <dbReference type="ChEBI" id="CHEBI:30616"/>
        <dbReference type="ChEBI" id="CHEBI:33019"/>
        <dbReference type="ChEBI" id="CHEBI:78442"/>
        <dbReference type="ChEBI" id="CHEBI:78516"/>
        <dbReference type="ChEBI" id="CHEBI:456215"/>
        <dbReference type="EC" id="6.1.1.12"/>
    </reaction>
</comment>
<dbReference type="CDD" id="cd00776">
    <property type="entry name" value="AsxRS_core"/>
    <property type="match status" value="1"/>
</dbReference>
<dbReference type="InterPro" id="IPR006195">
    <property type="entry name" value="aa-tRNA-synth_II"/>
</dbReference>
<evidence type="ECO:0000313" key="14">
    <source>
        <dbReference type="EMBL" id="GLI61602.1"/>
    </source>
</evidence>
<dbReference type="InterPro" id="IPR045864">
    <property type="entry name" value="aa-tRNA-synth_II/BPL/LPL"/>
</dbReference>
<dbReference type="SUPFAM" id="SSF50249">
    <property type="entry name" value="Nucleic acid-binding proteins"/>
    <property type="match status" value="1"/>
</dbReference>
<dbReference type="PANTHER" id="PTHR43450:SF1">
    <property type="entry name" value="ASPARTATE--TRNA LIGASE, CYTOPLASMIC"/>
    <property type="match status" value="1"/>
</dbReference>
<accession>A0ABQ5RVJ8</accession>
<dbReference type="SUPFAM" id="SSF55681">
    <property type="entry name" value="Class II aaRS and biotin synthetases"/>
    <property type="match status" value="1"/>
</dbReference>
<evidence type="ECO:0000256" key="12">
    <source>
        <dbReference type="SAM" id="MobiDB-lite"/>
    </source>
</evidence>
<keyword evidence="4" id="KW-0963">Cytoplasm</keyword>
<dbReference type="Gene3D" id="2.40.50.140">
    <property type="entry name" value="Nucleic acid-binding proteins"/>
    <property type="match status" value="1"/>
</dbReference>
<dbReference type="InterPro" id="IPR002312">
    <property type="entry name" value="Asp/Asn-tRNA-synth_IIb"/>
</dbReference>
<dbReference type="Proteomes" id="UP001165090">
    <property type="component" value="Unassembled WGS sequence"/>
</dbReference>
<feature type="compositionally biased region" description="Polar residues" evidence="12">
    <location>
        <begin position="12"/>
        <end position="23"/>
    </location>
</feature>
<evidence type="ECO:0000256" key="4">
    <source>
        <dbReference type="ARBA" id="ARBA00022490"/>
    </source>
</evidence>
<gene>
    <name evidence="14" type="ORF">VaNZ11_004020</name>
</gene>
<dbReference type="CDD" id="cd04320">
    <property type="entry name" value="AspRS_cyto_N"/>
    <property type="match status" value="1"/>
</dbReference>
<dbReference type="PROSITE" id="PS50862">
    <property type="entry name" value="AA_TRNA_LIGASE_II"/>
    <property type="match status" value="1"/>
</dbReference>
<feature type="domain" description="Aminoacyl-transfer RNA synthetases class-II family profile" evidence="13">
    <location>
        <begin position="251"/>
        <end position="547"/>
    </location>
</feature>
<evidence type="ECO:0000313" key="15">
    <source>
        <dbReference type="Proteomes" id="UP001165090"/>
    </source>
</evidence>
<dbReference type="InterPro" id="IPR004523">
    <property type="entry name" value="Asp-tRNA_synthase_2"/>
</dbReference>
<dbReference type="HAMAP" id="MF_02075">
    <property type="entry name" value="Asp_tRNA_synth_type2"/>
    <property type="match status" value="1"/>
</dbReference>
<evidence type="ECO:0000256" key="7">
    <source>
        <dbReference type="ARBA" id="ARBA00022840"/>
    </source>
</evidence>
<evidence type="ECO:0000256" key="8">
    <source>
        <dbReference type="ARBA" id="ARBA00022917"/>
    </source>
</evidence>
<keyword evidence="6" id="KW-0547">Nucleotide-binding</keyword>
<evidence type="ECO:0000256" key="3">
    <source>
        <dbReference type="ARBA" id="ARBA00012841"/>
    </source>
</evidence>
<feature type="region of interest" description="Disordered" evidence="12">
    <location>
        <begin position="1"/>
        <end position="66"/>
    </location>
</feature>
<dbReference type="PANTHER" id="PTHR43450">
    <property type="entry name" value="ASPARTYL-TRNA SYNTHETASE"/>
    <property type="match status" value="1"/>
</dbReference>
<dbReference type="InterPro" id="IPR004364">
    <property type="entry name" value="Aa-tRNA-synt_II"/>
</dbReference>
<proteinExistence type="inferred from homology"/>
<dbReference type="PRINTS" id="PR01042">
    <property type="entry name" value="TRNASYNTHASP"/>
</dbReference>
<comment type="similarity">
    <text evidence="2">Belongs to the class-II aminoacyl-tRNA synthetase family. Type 2 subfamily.</text>
</comment>
<dbReference type="Pfam" id="PF01336">
    <property type="entry name" value="tRNA_anti-codon"/>
    <property type="match status" value="1"/>
</dbReference>
<comment type="caution">
    <text evidence="14">The sequence shown here is derived from an EMBL/GenBank/DDBJ whole genome shotgun (WGS) entry which is preliminary data.</text>
</comment>